<organism evidence="2 3">
    <name type="scientific">Taibaiella soli</name>
    <dbReference type="NCBI Taxonomy" id="1649169"/>
    <lineage>
        <taxon>Bacteria</taxon>
        <taxon>Pseudomonadati</taxon>
        <taxon>Bacteroidota</taxon>
        <taxon>Chitinophagia</taxon>
        <taxon>Chitinophagales</taxon>
        <taxon>Chitinophagaceae</taxon>
        <taxon>Taibaiella</taxon>
    </lineage>
</organism>
<dbReference type="RefSeq" id="WP_110999101.1">
    <property type="nucleotide sequence ID" value="NZ_QKTW01000017.1"/>
</dbReference>
<protein>
    <recommendedName>
        <fullName evidence="4">Outer membrane protein beta-barrel domain-containing protein</fullName>
    </recommendedName>
</protein>
<dbReference type="EMBL" id="QKTW01000017">
    <property type="protein sequence ID" value="PZF72511.1"/>
    <property type="molecule type" value="Genomic_DNA"/>
</dbReference>
<comment type="caution">
    <text evidence="2">The sequence shown here is derived from an EMBL/GenBank/DDBJ whole genome shotgun (WGS) entry which is preliminary data.</text>
</comment>
<keyword evidence="1" id="KW-0732">Signal</keyword>
<gene>
    <name evidence="2" type="ORF">DN068_11645</name>
</gene>
<accession>A0A2W2AB40</accession>
<reference evidence="2 3" key="1">
    <citation type="submission" date="2018-06" db="EMBL/GenBank/DDBJ databases">
        <title>Mucibacter soli gen. nov., sp. nov., a new member of the family Chitinophagaceae producing mucin.</title>
        <authorList>
            <person name="Kim M.-K."/>
            <person name="Park S."/>
            <person name="Kim T.-S."/>
            <person name="Joung Y."/>
            <person name="Han J.-H."/>
            <person name="Kim S.B."/>
        </authorList>
    </citation>
    <scope>NUCLEOTIDE SEQUENCE [LARGE SCALE GENOMIC DNA]</scope>
    <source>
        <strain evidence="2 3">R1-15</strain>
    </source>
</reference>
<sequence>MQRFAFLITCLLFLSINSQAQDDLFGTKGEAPKGVRHQGFVFGVNASYDRPGGDMINRFGGSFRLGASANYKTKSNWIFGVKYDFLFGDNVKEDSLMYNIRDDQGAFIDQDGHRMNVGIYERGYMIGLQGGYIFTFGKSKGGENGLLVMPGVGFIQHKIKIFDKANNISTIKGDYIKGYDRLTNGIYYEQYIGYNHFAANQLLNYTIGIDFVAAFDQGRRTYLYDVRRSGEDKRTDILFGIRGGWYIPIFHRKSEDYYFQ</sequence>
<evidence type="ECO:0000313" key="2">
    <source>
        <dbReference type="EMBL" id="PZF72511.1"/>
    </source>
</evidence>
<feature type="chain" id="PRO_5015843827" description="Outer membrane protein beta-barrel domain-containing protein" evidence="1">
    <location>
        <begin position="21"/>
        <end position="260"/>
    </location>
</feature>
<feature type="signal peptide" evidence="1">
    <location>
        <begin position="1"/>
        <end position="20"/>
    </location>
</feature>
<dbReference type="Proteomes" id="UP000248745">
    <property type="component" value="Unassembled WGS sequence"/>
</dbReference>
<evidence type="ECO:0008006" key="4">
    <source>
        <dbReference type="Google" id="ProtNLM"/>
    </source>
</evidence>
<proteinExistence type="predicted"/>
<dbReference type="AlphaFoldDB" id="A0A2W2AB40"/>
<keyword evidence="3" id="KW-1185">Reference proteome</keyword>
<name>A0A2W2AB40_9BACT</name>
<evidence type="ECO:0000313" key="3">
    <source>
        <dbReference type="Proteomes" id="UP000248745"/>
    </source>
</evidence>
<dbReference type="OrthoDB" id="7475268at2"/>
<evidence type="ECO:0000256" key="1">
    <source>
        <dbReference type="SAM" id="SignalP"/>
    </source>
</evidence>